<evidence type="ECO:0000313" key="1">
    <source>
        <dbReference type="EMBL" id="CAH0721440.1"/>
    </source>
</evidence>
<sequence length="69" mass="7572">MHRAKLALLSEDACSTFSAMKADIPTKDISALAETRKGPKAVFRIHDIQCVREVRKASGRSSNSMMGYS</sequence>
<dbReference type="AlphaFoldDB" id="A0A8J9YCI6"/>
<protein>
    <submittedName>
        <fullName evidence="1">Uncharacterized protein</fullName>
    </submittedName>
</protein>
<feature type="non-terminal residue" evidence="1">
    <location>
        <position position="69"/>
    </location>
</feature>
<evidence type="ECO:0000313" key="2">
    <source>
        <dbReference type="Proteomes" id="UP000838878"/>
    </source>
</evidence>
<organism evidence="1 2">
    <name type="scientific">Brenthis ino</name>
    <name type="common">lesser marbled fritillary</name>
    <dbReference type="NCBI Taxonomy" id="405034"/>
    <lineage>
        <taxon>Eukaryota</taxon>
        <taxon>Metazoa</taxon>
        <taxon>Ecdysozoa</taxon>
        <taxon>Arthropoda</taxon>
        <taxon>Hexapoda</taxon>
        <taxon>Insecta</taxon>
        <taxon>Pterygota</taxon>
        <taxon>Neoptera</taxon>
        <taxon>Endopterygota</taxon>
        <taxon>Lepidoptera</taxon>
        <taxon>Glossata</taxon>
        <taxon>Ditrysia</taxon>
        <taxon>Papilionoidea</taxon>
        <taxon>Nymphalidae</taxon>
        <taxon>Heliconiinae</taxon>
        <taxon>Argynnini</taxon>
        <taxon>Brenthis</taxon>
    </lineage>
</organism>
<name>A0A8J9YCI6_9NEOP</name>
<proteinExistence type="predicted"/>
<gene>
    <name evidence="1" type="ORF">BINO364_LOCUS7539</name>
</gene>
<dbReference type="Proteomes" id="UP000838878">
    <property type="component" value="Chromosome 2"/>
</dbReference>
<dbReference type="EMBL" id="OV170222">
    <property type="protein sequence ID" value="CAH0721440.1"/>
    <property type="molecule type" value="Genomic_DNA"/>
</dbReference>
<reference evidence="1" key="1">
    <citation type="submission" date="2021-12" db="EMBL/GenBank/DDBJ databases">
        <authorList>
            <person name="Martin H S."/>
        </authorList>
    </citation>
    <scope>NUCLEOTIDE SEQUENCE</scope>
</reference>
<keyword evidence="2" id="KW-1185">Reference proteome</keyword>
<accession>A0A8J9YCI6</accession>